<proteinExistence type="predicted"/>
<evidence type="ECO:0000313" key="1">
    <source>
        <dbReference type="EMBL" id="CEJ92496.1"/>
    </source>
</evidence>
<organism evidence="1 2">
    <name type="scientific">[Torrubiella] hemipterigena</name>
    <dbReference type="NCBI Taxonomy" id="1531966"/>
    <lineage>
        <taxon>Eukaryota</taxon>
        <taxon>Fungi</taxon>
        <taxon>Dikarya</taxon>
        <taxon>Ascomycota</taxon>
        <taxon>Pezizomycotina</taxon>
        <taxon>Sordariomycetes</taxon>
        <taxon>Hypocreomycetidae</taxon>
        <taxon>Hypocreales</taxon>
        <taxon>Clavicipitaceae</taxon>
        <taxon>Clavicipitaceae incertae sedis</taxon>
        <taxon>'Torrubiella' clade</taxon>
    </lineage>
</organism>
<reference evidence="1 2" key="1">
    <citation type="journal article" date="2015" name="Genome Announc.">
        <title>Draft Genome Sequence and Gene Annotation of the Entomopathogenic Fungus Verticillium hemipterigenum.</title>
        <authorList>
            <person name="Horn F."/>
            <person name="Habel A."/>
            <person name="Scharf D.H."/>
            <person name="Dworschak J."/>
            <person name="Brakhage A.A."/>
            <person name="Guthke R."/>
            <person name="Hertweck C."/>
            <person name="Linde J."/>
        </authorList>
    </citation>
    <scope>NUCLEOTIDE SEQUENCE [LARGE SCALE GENOMIC DNA]</scope>
</reference>
<dbReference type="OrthoDB" id="5537330at2759"/>
<dbReference type="Gene3D" id="1.20.1290.10">
    <property type="entry name" value="AhpD-like"/>
    <property type="match status" value="1"/>
</dbReference>
<dbReference type="InterPro" id="IPR052999">
    <property type="entry name" value="PTS1_Protein"/>
</dbReference>
<dbReference type="STRING" id="1531966.A0A0A1T5P2"/>
<dbReference type="EMBL" id="CDHN01000004">
    <property type="protein sequence ID" value="CEJ92496.1"/>
    <property type="molecule type" value="Genomic_DNA"/>
</dbReference>
<dbReference type="PANTHER" id="PTHR28180">
    <property type="entry name" value="CONSERVED MITOCHONDRIAL PROTEIN-RELATED"/>
    <property type="match status" value="1"/>
</dbReference>
<dbReference type="PANTHER" id="PTHR28180:SF2">
    <property type="entry name" value="PEROXISOMAL PROTEIN 2"/>
    <property type="match status" value="1"/>
</dbReference>
<dbReference type="Proteomes" id="UP000039046">
    <property type="component" value="Unassembled WGS sequence"/>
</dbReference>
<gene>
    <name evidence="1" type="ORF">VHEMI08147</name>
</gene>
<keyword evidence="2" id="KW-1185">Reference proteome</keyword>
<dbReference type="InterPro" id="IPR029032">
    <property type="entry name" value="AhpD-like"/>
</dbReference>
<dbReference type="AlphaFoldDB" id="A0A0A1T5P2"/>
<dbReference type="SUPFAM" id="SSF69118">
    <property type="entry name" value="AhpD-like"/>
    <property type="match status" value="1"/>
</dbReference>
<evidence type="ECO:0000313" key="2">
    <source>
        <dbReference type="Proteomes" id="UP000039046"/>
    </source>
</evidence>
<name>A0A0A1T5P2_9HYPO</name>
<dbReference type="HOGENOM" id="CLU_065389_3_0_1"/>
<protein>
    <recommendedName>
        <fullName evidence="3">Carboxymuconolactone decarboxylase-like domain-containing protein</fullName>
    </recommendedName>
</protein>
<evidence type="ECO:0008006" key="3">
    <source>
        <dbReference type="Google" id="ProtNLM"/>
    </source>
</evidence>
<sequence>MSSKQGSSIVTSDLIVKIENTPDLPPDTWYLICAAVLCALNEPTEVAALLKHLIHDAEGDLTEQKRLATRYREALIKIAPLSGMPKTINSLLALKRVTPPELLDDASTQTTRTKDFTETPAADVLARGKDFFGVVYGSKASSMMKVLDSCGTPDLGAAARLMYAFFPSNTSVLSGAETMCVSFVGAIAVDVQDVALNHMRGAVNHGASVRQVNAVREAAVVLCETVISCQDGKSRGYVARL</sequence>
<accession>A0A0A1T5P2</accession>